<dbReference type="HOGENOM" id="CLU_061158_0_1_11"/>
<keyword evidence="7" id="KW-0642">Proline metabolism</keyword>
<comment type="cofactor">
    <cofactor evidence="10">
        <name>FAD</name>
        <dbReference type="ChEBI" id="CHEBI:57692"/>
    </cofactor>
    <text evidence="10">Binds 1 FAD per subunit.</text>
</comment>
<evidence type="ECO:0000313" key="12">
    <source>
        <dbReference type="EMBL" id="ETA66531.1"/>
    </source>
</evidence>
<dbReference type="Proteomes" id="UP000054357">
    <property type="component" value="Unassembled WGS sequence"/>
</dbReference>
<dbReference type="InterPro" id="IPR008219">
    <property type="entry name" value="PRODH_bac_arc"/>
</dbReference>
<keyword evidence="6 12" id="KW-0560">Oxidoreductase</keyword>
<comment type="caution">
    <text evidence="12">The sequence shown here is derived from an EMBL/GenBank/DDBJ whole genome shotgun (WGS) entry which is preliminary data.</text>
</comment>
<feature type="binding site" evidence="9">
    <location>
        <position position="292"/>
    </location>
    <ligand>
        <name>substrate</name>
    </ligand>
</feature>
<evidence type="ECO:0000256" key="6">
    <source>
        <dbReference type="ARBA" id="ARBA00023002"/>
    </source>
</evidence>
<evidence type="ECO:0000313" key="13">
    <source>
        <dbReference type="Proteomes" id="UP000054357"/>
    </source>
</evidence>
<dbReference type="AlphaFoldDB" id="W9DT07"/>
<evidence type="ECO:0000256" key="8">
    <source>
        <dbReference type="ARBA" id="ARBA00048779"/>
    </source>
</evidence>
<reference evidence="12 13" key="1">
    <citation type="submission" date="2013-08" db="EMBL/GenBank/DDBJ databases">
        <authorList>
            <consortium name="DOE Joint Genome Institute"/>
            <person name="Klenk H.-P."/>
            <person name="Huntemann M."/>
            <person name="Han J."/>
            <person name="Chen A."/>
            <person name="Kyrpides N."/>
            <person name="Mavromatis K."/>
            <person name="Markowitz V."/>
            <person name="Palaniappan K."/>
            <person name="Ivanova N."/>
            <person name="Schaumberg A."/>
            <person name="Pati A."/>
            <person name="Liolios K."/>
            <person name="Nordberg H.P."/>
            <person name="Cantor M.N."/>
            <person name="Hua S.X."/>
            <person name="Woyke T."/>
        </authorList>
    </citation>
    <scope>NUCLEOTIDE SEQUENCE [LARGE SCALE GENOMIC DNA]</scope>
    <source>
        <strain evidence="12 13">YIM 93223</strain>
    </source>
</reference>
<evidence type="ECO:0000256" key="10">
    <source>
        <dbReference type="PIRSR" id="PIRSR000196-2"/>
    </source>
</evidence>
<name>W9DT07_9PSEU</name>
<accession>W9DT07</accession>
<dbReference type="PIRSF" id="PIRSF000196">
    <property type="entry name" value="Pro_dehydrog"/>
    <property type="match status" value="1"/>
</dbReference>
<evidence type="ECO:0000256" key="7">
    <source>
        <dbReference type="ARBA" id="ARBA00023062"/>
    </source>
</evidence>
<dbReference type="GO" id="GO:0000166">
    <property type="term" value="F:nucleotide binding"/>
    <property type="evidence" value="ECO:0007669"/>
    <property type="project" value="UniProtKB-KW"/>
</dbReference>
<feature type="binding site" evidence="10">
    <location>
        <begin position="229"/>
        <end position="230"/>
    </location>
    <ligand>
        <name>FAD</name>
        <dbReference type="ChEBI" id="CHEBI:57692"/>
    </ligand>
</feature>
<dbReference type="PATRIC" id="fig|592678.3.peg.294"/>
<dbReference type="PANTHER" id="PTHR13914">
    <property type="entry name" value="PROLINE OXIDASE"/>
    <property type="match status" value="1"/>
</dbReference>
<feature type="binding site" evidence="9">
    <location>
        <position position="291"/>
    </location>
    <ligand>
        <name>substrate</name>
    </ligand>
</feature>
<keyword evidence="3" id="KW-0285">Flavoprotein</keyword>
<evidence type="ECO:0000256" key="1">
    <source>
        <dbReference type="ARBA" id="ARBA00004739"/>
    </source>
</evidence>
<feature type="binding site" evidence="10">
    <location>
        <position position="166"/>
    </location>
    <ligand>
        <name>FAD</name>
        <dbReference type="ChEBI" id="CHEBI:57692"/>
    </ligand>
</feature>
<evidence type="ECO:0000256" key="4">
    <source>
        <dbReference type="ARBA" id="ARBA00022741"/>
    </source>
</evidence>
<feature type="binding site" evidence="10">
    <location>
        <position position="138"/>
    </location>
    <ligand>
        <name>FAD</name>
        <dbReference type="ChEBI" id="CHEBI:57692"/>
    </ligand>
</feature>
<comment type="catalytic activity">
    <reaction evidence="8">
        <text>L-proline + a quinone = (S)-1-pyrroline-5-carboxylate + a quinol + H(+)</text>
        <dbReference type="Rhea" id="RHEA:23784"/>
        <dbReference type="ChEBI" id="CHEBI:15378"/>
        <dbReference type="ChEBI" id="CHEBI:17388"/>
        <dbReference type="ChEBI" id="CHEBI:24646"/>
        <dbReference type="ChEBI" id="CHEBI:60039"/>
        <dbReference type="ChEBI" id="CHEBI:132124"/>
        <dbReference type="EC" id="1.5.5.2"/>
    </reaction>
</comment>
<protein>
    <recommendedName>
        <fullName evidence="2">proline dehydrogenase</fullName>
        <ecNumber evidence="2">1.5.5.2</ecNumber>
    </recommendedName>
</protein>
<dbReference type="InterPro" id="IPR015659">
    <property type="entry name" value="Proline_oxidase"/>
</dbReference>
<keyword evidence="5 10" id="KW-0274">FAD</keyword>
<evidence type="ECO:0000259" key="11">
    <source>
        <dbReference type="Pfam" id="PF01619"/>
    </source>
</evidence>
<organism evidence="12 13">
    <name type="scientific">Haloechinothrix halophila YIM 93223</name>
    <dbReference type="NCBI Taxonomy" id="592678"/>
    <lineage>
        <taxon>Bacteria</taxon>
        <taxon>Bacillati</taxon>
        <taxon>Actinomycetota</taxon>
        <taxon>Actinomycetes</taxon>
        <taxon>Pseudonocardiales</taxon>
        <taxon>Pseudonocardiaceae</taxon>
        <taxon>Haloechinothrix</taxon>
    </lineage>
</organism>
<dbReference type="PANTHER" id="PTHR13914:SF0">
    <property type="entry name" value="PROLINE DEHYDROGENASE 1, MITOCHONDRIAL"/>
    <property type="match status" value="1"/>
</dbReference>
<feature type="binding site" evidence="9">
    <location>
        <position position="103"/>
    </location>
    <ligand>
        <name>substrate</name>
    </ligand>
</feature>
<dbReference type="GO" id="GO:0004657">
    <property type="term" value="F:proline dehydrogenase activity"/>
    <property type="evidence" value="ECO:0007669"/>
    <property type="project" value="UniProtKB-EC"/>
</dbReference>
<dbReference type="EC" id="1.5.5.2" evidence="2"/>
<dbReference type="GO" id="GO:0010133">
    <property type="term" value="P:L-proline catabolic process to L-glutamate"/>
    <property type="evidence" value="ECO:0007669"/>
    <property type="project" value="UniProtKB-UniPathway"/>
</dbReference>
<evidence type="ECO:0000256" key="9">
    <source>
        <dbReference type="PIRSR" id="PIRSR000196-1"/>
    </source>
</evidence>
<dbReference type="SUPFAM" id="SSF51730">
    <property type="entry name" value="FAD-linked oxidoreductase"/>
    <property type="match status" value="1"/>
</dbReference>
<dbReference type="EMBL" id="AZAK01000001">
    <property type="protein sequence ID" value="ETA66531.1"/>
    <property type="molecule type" value="Genomic_DNA"/>
</dbReference>
<keyword evidence="4 10" id="KW-0547">Nucleotide-binding</keyword>
<sequence>MLTVNPLRSIILAAAGSDAVRKMITTAPGTRAMVDRFVAGESVDDAINAVAALAETGRYATLDYLGEDTHDAAQAERIVQAYLTVLDRLHDAGLAAFAEVSVKLSALGQRVSQRLAVDNAFRICAAAEQCGTTVTVDMEDHTTTDDTLDAVAELRKPWPDVGAVLQSYLLRTEDDVAALAVPGSRVRLVKGAYAEPHNVAFSHSHDVDLAFVRCANALFAGGAYAMFGTHDPRLIELVRDRAAAHGVPRDGYEFQLLYGVRPDEQVRLSDAGQNVRVYVPYGEQWYGYLMRRLAERPANTTFFLRSVVTRS</sequence>
<dbReference type="UniPathway" id="UPA00261">
    <property type="reaction ID" value="UER00373"/>
</dbReference>
<dbReference type="Pfam" id="PF01619">
    <property type="entry name" value="Pro_dh"/>
    <property type="match status" value="1"/>
</dbReference>
<keyword evidence="13" id="KW-1185">Reference proteome</keyword>
<dbReference type="Gene3D" id="3.20.20.220">
    <property type="match status" value="1"/>
</dbReference>
<comment type="pathway">
    <text evidence="1">Amino-acid degradation; L-proline degradation into L-glutamate; L-glutamate from L-proline: step 1/2.</text>
</comment>
<gene>
    <name evidence="12" type="ORF">AmyhaDRAFT_0291</name>
</gene>
<dbReference type="InterPro" id="IPR029041">
    <property type="entry name" value="FAD-linked_oxidoreductase-like"/>
</dbReference>
<dbReference type="InterPro" id="IPR002872">
    <property type="entry name" value="Proline_DH_dom"/>
</dbReference>
<evidence type="ECO:0000256" key="2">
    <source>
        <dbReference type="ARBA" id="ARBA00012695"/>
    </source>
</evidence>
<feature type="binding site" evidence="10">
    <location>
        <begin position="190"/>
        <end position="192"/>
    </location>
    <ligand>
        <name>FAD</name>
        <dbReference type="ChEBI" id="CHEBI:57692"/>
    </ligand>
</feature>
<proteinExistence type="predicted"/>
<feature type="domain" description="Proline dehydrogenase" evidence="11">
    <location>
        <begin position="47"/>
        <end position="302"/>
    </location>
</feature>
<evidence type="ECO:0000256" key="3">
    <source>
        <dbReference type="ARBA" id="ARBA00022630"/>
    </source>
</evidence>
<evidence type="ECO:0000256" key="5">
    <source>
        <dbReference type="ARBA" id="ARBA00022827"/>
    </source>
</evidence>